<protein>
    <recommendedName>
        <fullName evidence="6">Phasin protein</fullName>
    </recommendedName>
</protein>
<name>A0A378IIR6_9GAMM</name>
<evidence type="ECO:0000256" key="1">
    <source>
        <dbReference type="SAM" id="MobiDB-lite"/>
    </source>
</evidence>
<dbReference type="EMBL" id="LNXX01000001">
    <property type="protein sequence ID" value="KTC93942.1"/>
    <property type="molecule type" value="Genomic_DNA"/>
</dbReference>
<gene>
    <name evidence="2" type="ORF">Lcin_0030</name>
    <name evidence="3" type="ORF">NCTC12438_01759</name>
</gene>
<accession>A0A378IIR6</accession>
<reference evidence="2 4" key="1">
    <citation type="submission" date="2015-11" db="EMBL/GenBank/DDBJ databases">
        <title>Genomic analysis of 38 Legionella species identifies large and diverse effector repertoires.</title>
        <authorList>
            <person name="Burstein D."/>
            <person name="Amaro F."/>
            <person name="Zusman T."/>
            <person name="Lifshitz Z."/>
            <person name="Cohen O."/>
            <person name="Gilbert J.A."/>
            <person name="Pupko T."/>
            <person name="Shuman H.A."/>
            <person name="Segal G."/>
        </authorList>
    </citation>
    <scope>NUCLEOTIDE SEQUENCE [LARGE SCALE GENOMIC DNA]</scope>
    <source>
        <strain evidence="2 4">CDC#72-OH-14</strain>
    </source>
</reference>
<evidence type="ECO:0000313" key="5">
    <source>
        <dbReference type="Proteomes" id="UP000255316"/>
    </source>
</evidence>
<dbReference type="EMBL" id="UGNX01000001">
    <property type="protein sequence ID" value="STX35148.1"/>
    <property type="molecule type" value="Genomic_DNA"/>
</dbReference>
<dbReference type="OrthoDB" id="5654197at2"/>
<feature type="compositionally biased region" description="Low complexity" evidence="1">
    <location>
        <begin position="113"/>
        <end position="131"/>
    </location>
</feature>
<dbReference type="AlphaFoldDB" id="A0A378IIR6"/>
<proteinExistence type="predicted"/>
<evidence type="ECO:0000313" key="4">
    <source>
        <dbReference type="Proteomes" id="UP000054854"/>
    </source>
</evidence>
<dbReference type="Proteomes" id="UP000255316">
    <property type="component" value="Unassembled WGS sequence"/>
</dbReference>
<dbReference type="RefSeq" id="WP_058463287.1">
    <property type="nucleotide sequence ID" value="NZ_CAAAHQ010000014.1"/>
</dbReference>
<evidence type="ECO:0000313" key="2">
    <source>
        <dbReference type="EMBL" id="KTC93942.1"/>
    </source>
</evidence>
<feature type="compositionally biased region" description="Basic and acidic residues" evidence="1">
    <location>
        <begin position="141"/>
        <end position="165"/>
    </location>
</feature>
<feature type="region of interest" description="Disordered" evidence="1">
    <location>
        <begin position="113"/>
        <end position="208"/>
    </location>
</feature>
<sequence length="208" mass="23614">MKNQFFDQKIFNNFDTPIQKLMELNIKMMQNLSHMKPLDLLSVKKPEEIFEKQIELFAQNSQMILDYMRTTFNILESHWFNVSRNFDQNQQQMMREASATIEKSAKKAATASKSAAKKVAATKKPVSTVKKAASHPTTANAKKDTKATKLSKTHDTKTEKRKAKESTSTPVHAKEPTNQSTSHGSENMSNVNTIPEKSTTQDLNIQKH</sequence>
<evidence type="ECO:0008006" key="6">
    <source>
        <dbReference type="Google" id="ProtNLM"/>
    </source>
</evidence>
<evidence type="ECO:0000313" key="3">
    <source>
        <dbReference type="EMBL" id="STX35148.1"/>
    </source>
</evidence>
<feature type="compositionally biased region" description="Polar residues" evidence="1">
    <location>
        <begin position="166"/>
        <end position="208"/>
    </location>
</feature>
<dbReference type="Proteomes" id="UP000054854">
    <property type="component" value="Unassembled WGS sequence"/>
</dbReference>
<keyword evidence="4" id="KW-1185">Reference proteome</keyword>
<organism evidence="3 5">
    <name type="scientific">Legionella cincinnatiensis</name>
    <dbReference type="NCBI Taxonomy" id="28085"/>
    <lineage>
        <taxon>Bacteria</taxon>
        <taxon>Pseudomonadati</taxon>
        <taxon>Pseudomonadota</taxon>
        <taxon>Gammaproteobacteria</taxon>
        <taxon>Legionellales</taxon>
        <taxon>Legionellaceae</taxon>
        <taxon>Legionella</taxon>
    </lineage>
</organism>
<reference evidence="3 5" key="2">
    <citation type="submission" date="2018-06" db="EMBL/GenBank/DDBJ databases">
        <authorList>
            <consortium name="Pathogen Informatics"/>
            <person name="Doyle S."/>
        </authorList>
    </citation>
    <scope>NUCLEOTIDE SEQUENCE [LARGE SCALE GENOMIC DNA]</scope>
    <source>
        <strain evidence="3 5">NCTC12438</strain>
    </source>
</reference>